<reference evidence="10 11" key="1">
    <citation type="journal article" date="2010" name="Cell">
        <title>The genome of Naegleria gruberi illuminates early eukaryotic versatility.</title>
        <authorList>
            <person name="Fritz-Laylin L.K."/>
            <person name="Prochnik S.E."/>
            <person name="Ginger M.L."/>
            <person name="Dacks J.B."/>
            <person name="Carpenter M.L."/>
            <person name="Field M.C."/>
            <person name="Kuo A."/>
            <person name="Paredez A."/>
            <person name="Chapman J."/>
            <person name="Pham J."/>
            <person name="Shu S."/>
            <person name="Neupane R."/>
            <person name="Cipriano M."/>
            <person name="Mancuso J."/>
            <person name="Tu H."/>
            <person name="Salamov A."/>
            <person name="Lindquist E."/>
            <person name="Shapiro H."/>
            <person name="Lucas S."/>
            <person name="Grigoriev I.V."/>
            <person name="Cande W.Z."/>
            <person name="Fulton C."/>
            <person name="Rokhsar D.S."/>
            <person name="Dawson S.C."/>
        </authorList>
    </citation>
    <scope>NUCLEOTIDE SEQUENCE [LARGE SCALE GENOMIC DNA]</scope>
    <source>
        <strain evidence="10 11">NEG-M</strain>
    </source>
</reference>
<feature type="domain" description="Protein kinase" evidence="9">
    <location>
        <begin position="11"/>
        <end position="295"/>
    </location>
</feature>
<dbReference type="STRING" id="5762.D2V628"/>
<dbReference type="InParanoid" id="D2V628"/>
<keyword evidence="2" id="KW-0723">Serine/threonine-protein kinase</keyword>
<keyword evidence="6" id="KW-0067">ATP-binding</keyword>
<dbReference type="PANTHER" id="PTHR24054:SF0">
    <property type="entry name" value="CASEIN KINASE II SUBUNIT ALPHA"/>
    <property type="match status" value="1"/>
</dbReference>
<dbReference type="CDD" id="cd14132">
    <property type="entry name" value="STKc_CK2_alpha"/>
    <property type="match status" value="1"/>
</dbReference>
<keyword evidence="4" id="KW-0547">Nucleotide-binding</keyword>
<dbReference type="Gene3D" id="3.30.200.20">
    <property type="entry name" value="Phosphorylase Kinase, domain 1"/>
    <property type="match status" value="1"/>
</dbReference>
<protein>
    <recommendedName>
        <fullName evidence="1">non-specific serine/threonine protein kinase</fullName>
        <ecNumber evidence="1">2.7.11.1</ecNumber>
    </recommendedName>
</protein>
<evidence type="ECO:0000256" key="7">
    <source>
        <dbReference type="ARBA" id="ARBA00047899"/>
    </source>
</evidence>
<dbReference type="GO" id="GO:0005829">
    <property type="term" value="C:cytosol"/>
    <property type="evidence" value="ECO:0007669"/>
    <property type="project" value="TreeGrafter"/>
</dbReference>
<evidence type="ECO:0000256" key="4">
    <source>
        <dbReference type="ARBA" id="ARBA00022741"/>
    </source>
</evidence>
<evidence type="ECO:0000256" key="2">
    <source>
        <dbReference type="ARBA" id="ARBA00022527"/>
    </source>
</evidence>
<dbReference type="AlphaFoldDB" id="D2V628"/>
<dbReference type="Pfam" id="PF00069">
    <property type="entry name" value="Pkinase"/>
    <property type="match status" value="1"/>
</dbReference>
<dbReference type="InterPro" id="IPR011009">
    <property type="entry name" value="Kinase-like_dom_sf"/>
</dbReference>
<evidence type="ECO:0000256" key="3">
    <source>
        <dbReference type="ARBA" id="ARBA00022679"/>
    </source>
</evidence>
<accession>D2V628</accession>
<dbReference type="GO" id="GO:0051726">
    <property type="term" value="P:regulation of cell cycle"/>
    <property type="evidence" value="ECO:0007669"/>
    <property type="project" value="TreeGrafter"/>
</dbReference>
<dbReference type="EMBL" id="GG738853">
    <property type="protein sequence ID" value="EFC47757.1"/>
    <property type="molecule type" value="Genomic_DNA"/>
</dbReference>
<dbReference type="GO" id="GO:0005956">
    <property type="term" value="C:protein kinase CK2 complex"/>
    <property type="evidence" value="ECO:0007669"/>
    <property type="project" value="TreeGrafter"/>
</dbReference>
<dbReference type="GO" id="GO:0005524">
    <property type="term" value="F:ATP binding"/>
    <property type="evidence" value="ECO:0007669"/>
    <property type="project" value="UniProtKB-KW"/>
</dbReference>
<evidence type="ECO:0000256" key="6">
    <source>
        <dbReference type="ARBA" id="ARBA00022840"/>
    </source>
</evidence>
<evidence type="ECO:0000313" key="10">
    <source>
        <dbReference type="EMBL" id="EFC47757.1"/>
    </source>
</evidence>
<dbReference type="InterPro" id="IPR045216">
    <property type="entry name" value="CK2_alpha"/>
</dbReference>
<dbReference type="eggNOG" id="KOG0668">
    <property type="taxonomic scope" value="Eukaryota"/>
</dbReference>
<name>D2V628_NAEGR</name>
<comment type="catalytic activity">
    <reaction evidence="7">
        <text>L-threonyl-[protein] + ATP = O-phospho-L-threonyl-[protein] + ADP + H(+)</text>
        <dbReference type="Rhea" id="RHEA:46608"/>
        <dbReference type="Rhea" id="RHEA-COMP:11060"/>
        <dbReference type="Rhea" id="RHEA-COMP:11605"/>
        <dbReference type="ChEBI" id="CHEBI:15378"/>
        <dbReference type="ChEBI" id="CHEBI:30013"/>
        <dbReference type="ChEBI" id="CHEBI:30616"/>
        <dbReference type="ChEBI" id="CHEBI:61977"/>
        <dbReference type="ChEBI" id="CHEBI:456216"/>
        <dbReference type="EC" id="2.7.11.1"/>
    </reaction>
</comment>
<dbReference type="GO" id="GO:0004674">
    <property type="term" value="F:protein serine/threonine kinase activity"/>
    <property type="evidence" value="ECO:0007669"/>
    <property type="project" value="UniProtKB-KW"/>
</dbReference>
<dbReference type="PANTHER" id="PTHR24054">
    <property type="entry name" value="CASEIN KINASE II SUBUNIT ALPHA"/>
    <property type="match status" value="1"/>
</dbReference>
<proteinExistence type="predicted"/>
<keyword evidence="11" id="KW-1185">Reference proteome</keyword>
<dbReference type="FunFam" id="1.10.510.10:FF:000059">
    <property type="entry name" value="Casein kinase II subunit alpha"/>
    <property type="match status" value="1"/>
</dbReference>
<dbReference type="OrthoDB" id="10254671at2759"/>
<organism evidence="11">
    <name type="scientific">Naegleria gruberi</name>
    <name type="common">Amoeba</name>
    <dbReference type="NCBI Taxonomy" id="5762"/>
    <lineage>
        <taxon>Eukaryota</taxon>
        <taxon>Discoba</taxon>
        <taxon>Heterolobosea</taxon>
        <taxon>Tetramitia</taxon>
        <taxon>Eutetramitia</taxon>
        <taxon>Vahlkampfiidae</taxon>
        <taxon>Naegleria</taxon>
    </lineage>
</organism>
<dbReference type="GeneID" id="8861921"/>
<comment type="catalytic activity">
    <reaction evidence="8">
        <text>L-seryl-[protein] + ATP = O-phospho-L-seryl-[protein] + ADP + H(+)</text>
        <dbReference type="Rhea" id="RHEA:17989"/>
        <dbReference type="Rhea" id="RHEA-COMP:9863"/>
        <dbReference type="Rhea" id="RHEA-COMP:11604"/>
        <dbReference type="ChEBI" id="CHEBI:15378"/>
        <dbReference type="ChEBI" id="CHEBI:29999"/>
        <dbReference type="ChEBI" id="CHEBI:30616"/>
        <dbReference type="ChEBI" id="CHEBI:83421"/>
        <dbReference type="ChEBI" id="CHEBI:456216"/>
        <dbReference type="EC" id="2.7.11.1"/>
    </reaction>
</comment>
<evidence type="ECO:0000256" key="1">
    <source>
        <dbReference type="ARBA" id="ARBA00012513"/>
    </source>
</evidence>
<evidence type="ECO:0000256" key="8">
    <source>
        <dbReference type="ARBA" id="ARBA00048679"/>
    </source>
</evidence>
<evidence type="ECO:0000256" key="5">
    <source>
        <dbReference type="ARBA" id="ARBA00022777"/>
    </source>
</evidence>
<dbReference type="RefSeq" id="XP_002680501.1">
    <property type="nucleotide sequence ID" value="XM_002680455.1"/>
</dbReference>
<dbReference type="GO" id="GO:0005634">
    <property type="term" value="C:nucleus"/>
    <property type="evidence" value="ECO:0007669"/>
    <property type="project" value="TreeGrafter"/>
</dbReference>
<dbReference type="VEuPathDB" id="AmoebaDB:NAEGRDRAFT_64289"/>
<dbReference type="FunFam" id="3.30.200.20:FF:000088">
    <property type="entry name" value="Casein kinase II subunit alpha"/>
    <property type="match status" value="1"/>
</dbReference>
<dbReference type="Proteomes" id="UP000006671">
    <property type="component" value="Unassembled WGS sequence"/>
</dbReference>
<gene>
    <name evidence="10" type="ORF">NAEGRDRAFT_64289</name>
</gene>
<keyword evidence="3" id="KW-0808">Transferase</keyword>
<sequence length="302" mass="35590">MEEVLNFSDSFEIIRKIGSGRKSQIFEGIYVKSNLDEKCVVKIFTNYNNSEESKIKRQVKILEKLGDGPNIVKLKDVIWDLPNKAIVLEFCENCSLNSCGKLTDMEIRYYMRELLKGVEYCHSMRVIHRNIKPKSVLIDQKNKKLTLISWGLAEFYHDGRELNTRLSTRYFKAPELLLNVKNYDYSIDMWNLGCVFAKLIFGKEPFSPGRDNFDQMVKMIKVLGSEQLFEYLERYSIELPSYLEGLKSYEKQEWRNFVKDEEFVNELALDFLDKLLKYDPKERMTAKEALHHPYFASFPNDD</sequence>
<dbReference type="SUPFAM" id="SSF56112">
    <property type="entry name" value="Protein kinase-like (PK-like)"/>
    <property type="match status" value="1"/>
</dbReference>
<keyword evidence="5" id="KW-0418">Kinase</keyword>
<evidence type="ECO:0000259" key="9">
    <source>
        <dbReference type="PROSITE" id="PS50011"/>
    </source>
</evidence>
<dbReference type="InterPro" id="IPR000719">
    <property type="entry name" value="Prot_kinase_dom"/>
</dbReference>
<dbReference type="PROSITE" id="PS50011">
    <property type="entry name" value="PROTEIN_KINASE_DOM"/>
    <property type="match status" value="1"/>
</dbReference>
<dbReference type="KEGG" id="ngr:NAEGRDRAFT_64289"/>
<dbReference type="Gene3D" id="1.10.510.10">
    <property type="entry name" value="Transferase(Phosphotransferase) domain 1"/>
    <property type="match status" value="1"/>
</dbReference>
<evidence type="ECO:0000313" key="11">
    <source>
        <dbReference type="Proteomes" id="UP000006671"/>
    </source>
</evidence>
<dbReference type="EC" id="2.7.11.1" evidence="1"/>